<evidence type="ECO:0000256" key="5">
    <source>
        <dbReference type="ARBA" id="ARBA00022692"/>
    </source>
</evidence>
<dbReference type="GO" id="GO:0022857">
    <property type="term" value="F:transmembrane transporter activity"/>
    <property type="evidence" value="ECO:0007669"/>
    <property type="project" value="TreeGrafter"/>
</dbReference>
<evidence type="ECO:0000256" key="9">
    <source>
        <dbReference type="SAM" id="Phobius"/>
    </source>
</evidence>
<evidence type="ECO:0000256" key="4">
    <source>
        <dbReference type="ARBA" id="ARBA00022519"/>
    </source>
</evidence>
<evidence type="ECO:0000256" key="8">
    <source>
        <dbReference type="ARBA" id="ARBA00038436"/>
    </source>
</evidence>
<dbReference type="GO" id="GO:0005886">
    <property type="term" value="C:plasma membrane"/>
    <property type="evidence" value="ECO:0007669"/>
    <property type="project" value="UniProtKB-SubCell"/>
</dbReference>
<dbReference type="InterPro" id="IPR007387">
    <property type="entry name" value="TRAP_DctQ"/>
</dbReference>
<dbReference type="PANTHER" id="PTHR35011">
    <property type="entry name" value="2,3-DIKETO-L-GULONATE TRAP TRANSPORTER SMALL PERMEASE PROTEIN YIAM"/>
    <property type="match status" value="1"/>
</dbReference>
<proteinExistence type="inferred from homology"/>
<protein>
    <submittedName>
        <fullName evidence="11">Tripartite AtP-independent periplasmic transporter subunit DctQ</fullName>
    </submittedName>
</protein>
<comment type="similarity">
    <text evidence="8">Belongs to the TRAP transporter small permease family.</text>
</comment>
<dbReference type="InterPro" id="IPR055348">
    <property type="entry name" value="DctQ"/>
</dbReference>
<feature type="domain" description="Tripartite ATP-independent periplasmic transporters DctQ component" evidence="10">
    <location>
        <begin position="26"/>
        <end position="152"/>
    </location>
</feature>
<keyword evidence="2" id="KW-0813">Transport</keyword>
<sequence>MSKVKGSLRYLVKLEQWICCVFLVIMLAVCFGAVVMRYVFSKPLVWSEEIILTILIWFGFLCISIGAYGDTHIAIEGVYNLFPSAVRRACDILRNLLLTVFGCLMVYFGWQVFKINLMKRLPATHLSQGVQYFPIVFGGILTALYSAVNLLEYLIRNQEKNEEEGHE</sequence>
<name>A0A174DVA7_9FIRM</name>
<dbReference type="Pfam" id="PF04290">
    <property type="entry name" value="DctQ"/>
    <property type="match status" value="1"/>
</dbReference>
<reference evidence="11 12" key="1">
    <citation type="submission" date="2015-09" db="EMBL/GenBank/DDBJ databases">
        <authorList>
            <consortium name="Pathogen Informatics"/>
        </authorList>
    </citation>
    <scope>NUCLEOTIDE SEQUENCE [LARGE SCALE GENOMIC DNA]</scope>
    <source>
        <strain evidence="11 12">2789STDY5834865</strain>
    </source>
</reference>
<feature type="transmembrane region" description="Helical" evidence="9">
    <location>
        <begin position="50"/>
        <end position="71"/>
    </location>
</feature>
<evidence type="ECO:0000256" key="7">
    <source>
        <dbReference type="ARBA" id="ARBA00023136"/>
    </source>
</evidence>
<evidence type="ECO:0000313" key="11">
    <source>
        <dbReference type="EMBL" id="CUO27820.1"/>
    </source>
</evidence>
<keyword evidence="3" id="KW-1003">Cell membrane</keyword>
<evidence type="ECO:0000259" key="10">
    <source>
        <dbReference type="Pfam" id="PF04290"/>
    </source>
</evidence>
<feature type="transmembrane region" description="Helical" evidence="9">
    <location>
        <begin position="92"/>
        <end position="110"/>
    </location>
</feature>
<keyword evidence="7 9" id="KW-0472">Membrane</keyword>
<keyword evidence="4" id="KW-0997">Cell inner membrane</keyword>
<feature type="transmembrane region" description="Helical" evidence="9">
    <location>
        <begin position="20"/>
        <end position="38"/>
    </location>
</feature>
<evidence type="ECO:0000256" key="1">
    <source>
        <dbReference type="ARBA" id="ARBA00004429"/>
    </source>
</evidence>
<evidence type="ECO:0000256" key="6">
    <source>
        <dbReference type="ARBA" id="ARBA00022989"/>
    </source>
</evidence>
<organism evidence="11 12">
    <name type="scientific">Enterocloster clostridioformis</name>
    <dbReference type="NCBI Taxonomy" id="1531"/>
    <lineage>
        <taxon>Bacteria</taxon>
        <taxon>Bacillati</taxon>
        <taxon>Bacillota</taxon>
        <taxon>Clostridia</taxon>
        <taxon>Lachnospirales</taxon>
        <taxon>Lachnospiraceae</taxon>
        <taxon>Enterocloster</taxon>
    </lineage>
</organism>
<dbReference type="GO" id="GO:0015740">
    <property type="term" value="P:C4-dicarboxylate transport"/>
    <property type="evidence" value="ECO:0007669"/>
    <property type="project" value="TreeGrafter"/>
</dbReference>
<feature type="transmembrane region" description="Helical" evidence="9">
    <location>
        <begin position="130"/>
        <end position="151"/>
    </location>
</feature>
<keyword evidence="6 9" id="KW-1133">Transmembrane helix</keyword>
<dbReference type="RefSeq" id="WP_057571281.1">
    <property type="nucleotide sequence ID" value="NZ_CZAB01000004.1"/>
</dbReference>
<dbReference type="Proteomes" id="UP000095512">
    <property type="component" value="Unassembled WGS sequence"/>
</dbReference>
<comment type="subcellular location">
    <subcellularLocation>
        <location evidence="1">Cell inner membrane</location>
        <topology evidence="1">Multi-pass membrane protein</topology>
    </subcellularLocation>
</comment>
<accession>A0A174DVA7</accession>
<dbReference type="EMBL" id="CZAB01000004">
    <property type="protein sequence ID" value="CUO27820.1"/>
    <property type="molecule type" value="Genomic_DNA"/>
</dbReference>
<dbReference type="AlphaFoldDB" id="A0A174DVA7"/>
<evidence type="ECO:0000256" key="2">
    <source>
        <dbReference type="ARBA" id="ARBA00022448"/>
    </source>
</evidence>
<gene>
    <name evidence="11" type="primary">siaT_4</name>
    <name evidence="11" type="ORF">ERS852480_00779</name>
</gene>
<evidence type="ECO:0000313" key="12">
    <source>
        <dbReference type="Proteomes" id="UP000095512"/>
    </source>
</evidence>
<keyword evidence="5 9" id="KW-0812">Transmembrane</keyword>
<evidence type="ECO:0000256" key="3">
    <source>
        <dbReference type="ARBA" id="ARBA00022475"/>
    </source>
</evidence>
<dbReference type="PANTHER" id="PTHR35011:SF11">
    <property type="entry name" value="TRAP TRANSPORTER SMALL PERMEASE PROTEIN"/>
    <property type="match status" value="1"/>
</dbReference>